<proteinExistence type="predicted"/>
<reference evidence="4 5" key="1">
    <citation type="submission" date="2018-08" db="EMBL/GenBank/DDBJ databases">
        <title>Wenzhouxiangella salilacus sp. nov., a novel bacterium isolated from a saline lake in Xinjiang Province, China.</title>
        <authorList>
            <person name="Han S."/>
        </authorList>
    </citation>
    <scope>NUCLEOTIDE SEQUENCE [LARGE SCALE GENOMIC DNA]</scope>
    <source>
        <strain evidence="4 5">XDB06</strain>
    </source>
</reference>
<feature type="domain" description="SPOR" evidence="3">
    <location>
        <begin position="174"/>
        <end position="254"/>
    </location>
</feature>
<keyword evidence="5" id="KW-1185">Reference proteome</keyword>
<evidence type="ECO:0000256" key="1">
    <source>
        <dbReference type="SAM" id="MobiDB-lite"/>
    </source>
</evidence>
<gene>
    <name evidence="4" type="ORF">DZC52_09580</name>
</gene>
<evidence type="ECO:0000259" key="3">
    <source>
        <dbReference type="PROSITE" id="PS51724"/>
    </source>
</evidence>
<dbReference type="PANTHER" id="PTHR38687:SF1">
    <property type="entry name" value="CELL DIVISION PROTEIN DEDD"/>
    <property type="match status" value="1"/>
</dbReference>
<protein>
    <submittedName>
        <fullName evidence="4">SPOR domain-containing protein</fullName>
    </submittedName>
</protein>
<feature type="transmembrane region" description="Helical" evidence="2">
    <location>
        <begin position="9"/>
        <end position="27"/>
    </location>
</feature>
<evidence type="ECO:0000256" key="2">
    <source>
        <dbReference type="SAM" id="Phobius"/>
    </source>
</evidence>
<dbReference type="Pfam" id="PF05036">
    <property type="entry name" value="SPOR"/>
    <property type="match status" value="2"/>
</dbReference>
<keyword evidence="2" id="KW-1133">Transmembrane helix</keyword>
<dbReference type="AlphaFoldDB" id="A0A3E1K7N7"/>
<feature type="region of interest" description="Disordered" evidence="1">
    <location>
        <begin position="43"/>
        <end position="175"/>
    </location>
</feature>
<name>A0A3E1K7N7_9GAMM</name>
<dbReference type="GO" id="GO:0042834">
    <property type="term" value="F:peptidoglycan binding"/>
    <property type="evidence" value="ECO:0007669"/>
    <property type="project" value="InterPro"/>
</dbReference>
<dbReference type="InterPro" id="IPR052521">
    <property type="entry name" value="Cell_div_SPOR-domain"/>
</dbReference>
<dbReference type="InterPro" id="IPR036680">
    <property type="entry name" value="SPOR-like_sf"/>
</dbReference>
<feature type="compositionally biased region" description="Basic and acidic residues" evidence="1">
    <location>
        <begin position="151"/>
        <end position="164"/>
    </location>
</feature>
<dbReference type="OrthoDB" id="7069135at2"/>
<feature type="domain" description="SPOR" evidence="3">
    <location>
        <begin position="260"/>
        <end position="339"/>
    </location>
</feature>
<dbReference type="EMBL" id="QUZK01000038">
    <property type="protein sequence ID" value="RFF30056.1"/>
    <property type="molecule type" value="Genomic_DNA"/>
</dbReference>
<feature type="compositionally biased region" description="Basic and acidic residues" evidence="1">
    <location>
        <begin position="98"/>
        <end position="107"/>
    </location>
</feature>
<dbReference type="GO" id="GO:0030428">
    <property type="term" value="C:cell septum"/>
    <property type="evidence" value="ECO:0007669"/>
    <property type="project" value="TreeGrafter"/>
</dbReference>
<evidence type="ECO:0000313" key="4">
    <source>
        <dbReference type="EMBL" id="RFF30056.1"/>
    </source>
</evidence>
<dbReference type="InterPro" id="IPR007730">
    <property type="entry name" value="SPOR-like_dom"/>
</dbReference>
<keyword evidence="2" id="KW-0812">Transmembrane</keyword>
<dbReference type="Proteomes" id="UP000260351">
    <property type="component" value="Unassembled WGS sequence"/>
</dbReference>
<feature type="compositionally biased region" description="Basic and acidic residues" evidence="1">
    <location>
        <begin position="43"/>
        <end position="69"/>
    </location>
</feature>
<evidence type="ECO:0000313" key="5">
    <source>
        <dbReference type="Proteomes" id="UP000260351"/>
    </source>
</evidence>
<dbReference type="PANTHER" id="PTHR38687">
    <property type="entry name" value="CELL DIVISION PROTEIN DEDD-RELATED"/>
    <property type="match status" value="1"/>
</dbReference>
<organism evidence="4 5">
    <name type="scientific">Wenzhouxiangella sediminis</name>
    <dbReference type="NCBI Taxonomy" id="1792836"/>
    <lineage>
        <taxon>Bacteria</taxon>
        <taxon>Pseudomonadati</taxon>
        <taxon>Pseudomonadota</taxon>
        <taxon>Gammaproteobacteria</taxon>
        <taxon>Chromatiales</taxon>
        <taxon>Wenzhouxiangellaceae</taxon>
        <taxon>Wenzhouxiangella</taxon>
    </lineage>
</organism>
<dbReference type="Gene3D" id="3.30.70.1070">
    <property type="entry name" value="Sporulation related repeat"/>
    <property type="match status" value="2"/>
</dbReference>
<keyword evidence="2" id="KW-0472">Membrane</keyword>
<sequence>MDKVLKQRLVGASILIALAVIFLPMLFEGGEDDAAEQRELVIDVPERESGDRQVRRLALDPEQARRPPDESQAQPPESSRPEPAARQPEPQPVEAESGESRVERPAREQPAQEDEVAATGDSTSARSDAQPEAAPEPDAVEPEAVEPSAEADTRAQPETPRETPDETSSAPAMDAVEGRWVVQVAVFSSRDTANQIRQRLSDLGHRVSMDVLIRDQAELFRLRTGPYADEATAEQARGQIAATVAGVDPVTRELSGGGSAEDRHGLAVQVGSFASHNNAERLVSQLNGAGFDAFMYGEETGGRTIWRVRVGGYEQRADAERLLETLRNEQGLEGIVVSHP</sequence>
<dbReference type="PROSITE" id="PS51724">
    <property type="entry name" value="SPOR"/>
    <property type="match status" value="2"/>
</dbReference>
<dbReference type="GO" id="GO:0032153">
    <property type="term" value="C:cell division site"/>
    <property type="evidence" value="ECO:0007669"/>
    <property type="project" value="TreeGrafter"/>
</dbReference>
<accession>A0A3E1K7N7</accession>
<dbReference type="SUPFAM" id="SSF110997">
    <property type="entry name" value="Sporulation related repeat"/>
    <property type="match status" value="2"/>
</dbReference>
<dbReference type="RefSeq" id="WP_116650925.1">
    <property type="nucleotide sequence ID" value="NZ_QUZK01000038.1"/>
</dbReference>
<comment type="caution">
    <text evidence="4">The sequence shown here is derived from an EMBL/GenBank/DDBJ whole genome shotgun (WGS) entry which is preliminary data.</text>
</comment>
<dbReference type="GO" id="GO:0032506">
    <property type="term" value="P:cytokinetic process"/>
    <property type="evidence" value="ECO:0007669"/>
    <property type="project" value="TreeGrafter"/>
</dbReference>